<feature type="non-terminal residue" evidence="2">
    <location>
        <position position="1"/>
    </location>
</feature>
<evidence type="ECO:0000256" key="1">
    <source>
        <dbReference type="SAM" id="MobiDB-lite"/>
    </source>
</evidence>
<organism evidence="2 3">
    <name type="scientific">Cucurbita argyrosperma subsp. sororia</name>
    <dbReference type="NCBI Taxonomy" id="37648"/>
    <lineage>
        <taxon>Eukaryota</taxon>
        <taxon>Viridiplantae</taxon>
        <taxon>Streptophyta</taxon>
        <taxon>Embryophyta</taxon>
        <taxon>Tracheophyta</taxon>
        <taxon>Spermatophyta</taxon>
        <taxon>Magnoliopsida</taxon>
        <taxon>eudicotyledons</taxon>
        <taxon>Gunneridae</taxon>
        <taxon>Pentapetalae</taxon>
        <taxon>rosids</taxon>
        <taxon>fabids</taxon>
        <taxon>Cucurbitales</taxon>
        <taxon>Cucurbitaceae</taxon>
        <taxon>Cucurbiteae</taxon>
        <taxon>Cucurbita</taxon>
    </lineage>
</organism>
<gene>
    <name evidence="2" type="ORF">SDJN03_29717</name>
</gene>
<evidence type="ECO:0000313" key="2">
    <source>
        <dbReference type="EMBL" id="KAG6570802.1"/>
    </source>
</evidence>
<name>A0AAV6LUK7_9ROSI</name>
<dbReference type="EMBL" id="JAGKQH010000020">
    <property type="protein sequence ID" value="KAG6570802.1"/>
    <property type="molecule type" value="Genomic_DNA"/>
</dbReference>
<accession>A0AAV6LUK7</accession>
<keyword evidence="3" id="KW-1185">Reference proteome</keyword>
<feature type="region of interest" description="Disordered" evidence="1">
    <location>
        <begin position="1"/>
        <end position="25"/>
    </location>
</feature>
<feature type="compositionally biased region" description="Basic and acidic residues" evidence="1">
    <location>
        <begin position="1"/>
        <end position="11"/>
    </location>
</feature>
<dbReference type="Proteomes" id="UP000685013">
    <property type="component" value="Chromosome 20"/>
</dbReference>
<evidence type="ECO:0000313" key="3">
    <source>
        <dbReference type="Proteomes" id="UP000685013"/>
    </source>
</evidence>
<reference evidence="2 3" key="1">
    <citation type="journal article" date="2021" name="Hortic Res">
        <title>The domestication of Cucurbita argyrosperma as revealed by the genome of its wild relative.</title>
        <authorList>
            <person name="Barrera-Redondo J."/>
            <person name="Sanchez-de la Vega G."/>
            <person name="Aguirre-Liguori J.A."/>
            <person name="Castellanos-Morales G."/>
            <person name="Gutierrez-Guerrero Y.T."/>
            <person name="Aguirre-Dugua X."/>
            <person name="Aguirre-Planter E."/>
            <person name="Tenaillon M.I."/>
            <person name="Lira-Saade R."/>
            <person name="Eguiarte L.E."/>
        </authorList>
    </citation>
    <scope>NUCLEOTIDE SEQUENCE [LARGE SCALE GENOMIC DNA]</scope>
    <source>
        <strain evidence="2">JBR-2021</strain>
    </source>
</reference>
<protein>
    <submittedName>
        <fullName evidence="2">Uncharacterized protein</fullName>
    </submittedName>
</protein>
<comment type="caution">
    <text evidence="2">The sequence shown here is derived from an EMBL/GenBank/DDBJ whole genome shotgun (WGS) entry which is preliminary data.</text>
</comment>
<sequence>MEPVIKNKTDLENQEEEEEEEEEELGLKILHEQGALFIVAVEATLYRSLPRRLPSTQPTDHPASTSPFSFFLSLRWRTS</sequence>
<dbReference type="AlphaFoldDB" id="A0AAV6LUK7"/>
<feature type="compositionally biased region" description="Acidic residues" evidence="1">
    <location>
        <begin position="12"/>
        <end position="24"/>
    </location>
</feature>
<proteinExistence type="predicted"/>